<keyword evidence="1" id="KW-0472">Membrane</keyword>
<evidence type="ECO:0000313" key="4">
    <source>
        <dbReference type="Proteomes" id="UP000319818"/>
    </source>
</evidence>
<feature type="transmembrane region" description="Helical" evidence="1">
    <location>
        <begin position="124"/>
        <end position="143"/>
    </location>
</feature>
<dbReference type="Pfam" id="PF08044">
    <property type="entry name" value="DUF1707"/>
    <property type="match status" value="1"/>
</dbReference>
<sequence>MPERRAARTIGAVSSDADRSHMRISDADRAAAAERLRIAVDEGRLDLTEYDTRLRSAYAATTYGELEPVTADLPPAPTVPAVKQPAAVAERHKWLNEWREWLGGAIIMIAIWGTTSLVSGSLHAFWPAIPLGIWAAVLVAGALGKGKKE</sequence>
<evidence type="ECO:0000313" key="3">
    <source>
        <dbReference type="EMBL" id="TQM35989.1"/>
    </source>
</evidence>
<dbReference type="Proteomes" id="UP000319818">
    <property type="component" value="Unassembled WGS sequence"/>
</dbReference>
<dbReference type="InterPro" id="IPR012551">
    <property type="entry name" value="DUF1707_SHOCT-like"/>
</dbReference>
<feature type="transmembrane region" description="Helical" evidence="1">
    <location>
        <begin position="101"/>
        <end position="118"/>
    </location>
</feature>
<accession>A0A543FQ68</accession>
<gene>
    <name evidence="3" type="ORF">FB388_7435</name>
</gene>
<protein>
    <submittedName>
        <fullName evidence="3">Uncharacterized protein DUF1707</fullName>
    </submittedName>
</protein>
<proteinExistence type="predicted"/>
<feature type="domain" description="DUF1707" evidence="2">
    <location>
        <begin position="22"/>
        <end position="74"/>
    </location>
</feature>
<dbReference type="PANTHER" id="PTHR40763">
    <property type="entry name" value="MEMBRANE PROTEIN-RELATED"/>
    <property type="match status" value="1"/>
</dbReference>
<keyword evidence="4" id="KW-1185">Reference proteome</keyword>
<keyword evidence="1" id="KW-0812">Transmembrane</keyword>
<dbReference type="AlphaFoldDB" id="A0A543FQ68"/>
<evidence type="ECO:0000256" key="1">
    <source>
        <dbReference type="SAM" id="Phobius"/>
    </source>
</evidence>
<comment type="caution">
    <text evidence="3">The sequence shown here is derived from an EMBL/GenBank/DDBJ whole genome shotgun (WGS) entry which is preliminary data.</text>
</comment>
<keyword evidence="1" id="KW-1133">Transmembrane helix</keyword>
<dbReference type="EMBL" id="VFPH01000003">
    <property type="protein sequence ID" value="TQM35989.1"/>
    <property type="molecule type" value="Genomic_DNA"/>
</dbReference>
<organism evidence="3 4">
    <name type="scientific">Pseudonocardia cypriaca</name>
    <dbReference type="NCBI Taxonomy" id="882449"/>
    <lineage>
        <taxon>Bacteria</taxon>
        <taxon>Bacillati</taxon>
        <taxon>Actinomycetota</taxon>
        <taxon>Actinomycetes</taxon>
        <taxon>Pseudonocardiales</taxon>
        <taxon>Pseudonocardiaceae</taxon>
        <taxon>Pseudonocardia</taxon>
    </lineage>
</organism>
<reference evidence="3 4" key="1">
    <citation type="submission" date="2019-06" db="EMBL/GenBank/DDBJ databases">
        <title>Sequencing the genomes of 1000 actinobacteria strains.</title>
        <authorList>
            <person name="Klenk H.-P."/>
        </authorList>
    </citation>
    <scope>NUCLEOTIDE SEQUENCE [LARGE SCALE GENOMIC DNA]</scope>
    <source>
        <strain evidence="3 4">DSM 45511</strain>
    </source>
</reference>
<evidence type="ECO:0000259" key="2">
    <source>
        <dbReference type="Pfam" id="PF08044"/>
    </source>
</evidence>
<dbReference type="PANTHER" id="PTHR40763:SF4">
    <property type="entry name" value="DUF1707 DOMAIN-CONTAINING PROTEIN"/>
    <property type="match status" value="1"/>
</dbReference>
<name>A0A543FQ68_9PSEU</name>